<name>A0A852X1Y5_9MICO</name>
<keyword evidence="5" id="KW-1185">Reference proteome</keyword>
<keyword evidence="2" id="KW-0812">Transmembrane</keyword>
<reference evidence="4 5" key="1">
    <citation type="submission" date="2020-07" db="EMBL/GenBank/DDBJ databases">
        <title>Sequencing the genomes of 1000 actinobacteria strains.</title>
        <authorList>
            <person name="Klenk H.-P."/>
        </authorList>
    </citation>
    <scope>NUCLEOTIDE SEQUENCE [LARGE SCALE GENOMIC DNA]</scope>
    <source>
        <strain evidence="4 5">DSM 24723</strain>
    </source>
</reference>
<sequence length="302" mass="31871">MVDPRAHRPPPPPPSDSSSRSADLVTDQSAGATSPRWPAWARVLGVTVLFFVAMFASALLLMPVAELFPKTASGEAVVKILGHVFFGVLLVAAMAVFVHRVEGRPLSFSGFVLTRWSLPLLLLGAVAAGVVQLLAVVPAEALGEVAETEPFGAGAPVLLVTIMAITQALFLQGLPEELVYRGYMISTLRARPLVAVVVSTLVFTLLHLLSGGGQEGAVEMVLYLATPFGFSLSAAGLALLCGSVWPAVGVHAGFHWAWMIGSQMGLGDGPGMWVACGIGHTIIGIVALTVWYRRGARIDYHR</sequence>
<proteinExistence type="predicted"/>
<feature type="transmembrane region" description="Helical" evidence="2">
    <location>
        <begin position="118"/>
        <end position="139"/>
    </location>
</feature>
<dbReference type="Pfam" id="PF02517">
    <property type="entry name" value="Rce1-like"/>
    <property type="match status" value="1"/>
</dbReference>
<evidence type="ECO:0000256" key="1">
    <source>
        <dbReference type="SAM" id="MobiDB-lite"/>
    </source>
</evidence>
<protein>
    <recommendedName>
        <fullName evidence="3">CAAX prenyl protease 2/Lysostaphin resistance protein A-like domain-containing protein</fullName>
    </recommendedName>
</protein>
<feature type="region of interest" description="Disordered" evidence="1">
    <location>
        <begin position="1"/>
        <end position="33"/>
    </location>
</feature>
<comment type="caution">
    <text evidence="4">The sequence shown here is derived from an EMBL/GenBank/DDBJ whole genome shotgun (WGS) entry which is preliminary data.</text>
</comment>
<feature type="transmembrane region" description="Helical" evidence="2">
    <location>
        <begin position="190"/>
        <end position="209"/>
    </location>
</feature>
<feature type="transmembrane region" description="Helical" evidence="2">
    <location>
        <begin position="39"/>
        <end position="64"/>
    </location>
</feature>
<feature type="transmembrane region" description="Helical" evidence="2">
    <location>
        <begin position="151"/>
        <end position="170"/>
    </location>
</feature>
<organism evidence="4 5">
    <name type="scientific">Janibacter alkaliphilus</name>
    <dbReference type="NCBI Taxonomy" id="1069963"/>
    <lineage>
        <taxon>Bacteria</taxon>
        <taxon>Bacillati</taxon>
        <taxon>Actinomycetota</taxon>
        <taxon>Actinomycetes</taxon>
        <taxon>Micrococcales</taxon>
        <taxon>Intrasporangiaceae</taxon>
        <taxon>Janibacter</taxon>
    </lineage>
</organism>
<dbReference type="RefSeq" id="WP_179461952.1">
    <property type="nucleotide sequence ID" value="NZ_JACBZX010000001.1"/>
</dbReference>
<dbReference type="GO" id="GO:0080120">
    <property type="term" value="P:CAAX-box protein maturation"/>
    <property type="evidence" value="ECO:0007669"/>
    <property type="project" value="UniProtKB-ARBA"/>
</dbReference>
<accession>A0A852X1Y5</accession>
<dbReference type="AlphaFoldDB" id="A0A852X1Y5"/>
<dbReference type="PANTHER" id="PTHR39430">
    <property type="entry name" value="MEMBRANE-ASSOCIATED PROTEASE-RELATED"/>
    <property type="match status" value="1"/>
</dbReference>
<dbReference type="EMBL" id="JACBZX010000001">
    <property type="protein sequence ID" value="NYG36448.1"/>
    <property type="molecule type" value="Genomic_DNA"/>
</dbReference>
<dbReference type="GO" id="GO:0004175">
    <property type="term" value="F:endopeptidase activity"/>
    <property type="evidence" value="ECO:0007669"/>
    <property type="project" value="UniProtKB-ARBA"/>
</dbReference>
<feature type="transmembrane region" description="Helical" evidence="2">
    <location>
        <begin position="272"/>
        <end position="292"/>
    </location>
</feature>
<dbReference type="InterPro" id="IPR003675">
    <property type="entry name" value="Rce1/LyrA-like_dom"/>
</dbReference>
<dbReference type="PANTHER" id="PTHR39430:SF1">
    <property type="entry name" value="PROTEASE"/>
    <property type="match status" value="1"/>
</dbReference>
<keyword evidence="2" id="KW-0472">Membrane</keyword>
<dbReference type="Proteomes" id="UP000592181">
    <property type="component" value="Unassembled WGS sequence"/>
</dbReference>
<feature type="domain" description="CAAX prenyl protease 2/Lysostaphin resistance protein A-like" evidence="3">
    <location>
        <begin position="162"/>
        <end position="256"/>
    </location>
</feature>
<gene>
    <name evidence="4" type="ORF">BJY28_000917</name>
</gene>
<evidence type="ECO:0000256" key="2">
    <source>
        <dbReference type="SAM" id="Phobius"/>
    </source>
</evidence>
<feature type="transmembrane region" description="Helical" evidence="2">
    <location>
        <begin position="76"/>
        <end position="98"/>
    </location>
</feature>
<evidence type="ECO:0000259" key="3">
    <source>
        <dbReference type="Pfam" id="PF02517"/>
    </source>
</evidence>
<evidence type="ECO:0000313" key="5">
    <source>
        <dbReference type="Proteomes" id="UP000592181"/>
    </source>
</evidence>
<feature type="transmembrane region" description="Helical" evidence="2">
    <location>
        <begin position="221"/>
        <end position="245"/>
    </location>
</feature>
<keyword evidence="2" id="KW-1133">Transmembrane helix</keyword>
<evidence type="ECO:0000313" key="4">
    <source>
        <dbReference type="EMBL" id="NYG36448.1"/>
    </source>
</evidence>